<gene>
    <name evidence="2" type="ORF">PM001_LOCUS32554</name>
</gene>
<evidence type="ECO:0000313" key="2">
    <source>
        <dbReference type="EMBL" id="CAK7947404.1"/>
    </source>
</evidence>
<dbReference type="Proteomes" id="UP001162060">
    <property type="component" value="Unassembled WGS sequence"/>
</dbReference>
<evidence type="ECO:0000313" key="3">
    <source>
        <dbReference type="Proteomes" id="UP001162060"/>
    </source>
</evidence>
<protein>
    <submittedName>
        <fullName evidence="2">Uncharacterized protein</fullName>
    </submittedName>
</protein>
<comment type="caution">
    <text evidence="2">The sequence shown here is derived from an EMBL/GenBank/DDBJ whole genome shotgun (WGS) entry which is preliminary data.</text>
</comment>
<sequence length="68" mass="7230">MTAAAGPTRLFCRGRESGGVVSEREEEKNVGGYGRLGSSSAAGDWPECPERFGDQLEAFHWLLGAKGS</sequence>
<organism evidence="2 3">
    <name type="scientific">Peronospora matthiolae</name>
    <dbReference type="NCBI Taxonomy" id="2874970"/>
    <lineage>
        <taxon>Eukaryota</taxon>
        <taxon>Sar</taxon>
        <taxon>Stramenopiles</taxon>
        <taxon>Oomycota</taxon>
        <taxon>Peronosporomycetes</taxon>
        <taxon>Peronosporales</taxon>
        <taxon>Peronosporaceae</taxon>
        <taxon>Peronospora</taxon>
    </lineage>
</organism>
<feature type="region of interest" description="Disordered" evidence="1">
    <location>
        <begin position="16"/>
        <end position="42"/>
    </location>
</feature>
<evidence type="ECO:0000256" key="1">
    <source>
        <dbReference type="SAM" id="MobiDB-lite"/>
    </source>
</evidence>
<name>A0AAV1VMB6_9STRA</name>
<accession>A0AAV1VMB6</accession>
<proteinExistence type="predicted"/>
<dbReference type="AlphaFoldDB" id="A0AAV1VMB6"/>
<dbReference type="EMBL" id="CAKLBY020000378">
    <property type="protein sequence ID" value="CAK7947404.1"/>
    <property type="molecule type" value="Genomic_DNA"/>
</dbReference>
<reference evidence="2" key="1">
    <citation type="submission" date="2024-01" db="EMBL/GenBank/DDBJ databases">
        <authorList>
            <person name="Webb A."/>
        </authorList>
    </citation>
    <scope>NUCLEOTIDE SEQUENCE</scope>
    <source>
        <strain evidence="2">Pm1</strain>
    </source>
</reference>